<dbReference type="SUPFAM" id="SSF51735">
    <property type="entry name" value="NAD(P)-binding Rossmann-fold domains"/>
    <property type="match status" value="1"/>
</dbReference>
<dbReference type="PRINTS" id="PR00081">
    <property type="entry name" value="GDHRDH"/>
</dbReference>
<accession>A0ABV8LPU4</accession>
<evidence type="ECO:0000313" key="4">
    <source>
        <dbReference type="Proteomes" id="UP001595816"/>
    </source>
</evidence>
<dbReference type="EC" id="1.1.1.-" evidence="3"/>
<name>A0ABV8LPU4_9ACTN</name>
<evidence type="ECO:0000256" key="2">
    <source>
        <dbReference type="RuleBase" id="RU000363"/>
    </source>
</evidence>
<comment type="similarity">
    <text evidence="1 2">Belongs to the short-chain dehydrogenases/reductases (SDR) family.</text>
</comment>
<organism evidence="3 4">
    <name type="scientific">Hamadaea flava</name>
    <dbReference type="NCBI Taxonomy" id="1742688"/>
    <lineage>
        <taxon>Bacteria</taxon>
        <taxon>Bacillati</taxon>
        <taxon>Actinomycetota</taxon>
        <taxon>Actinomycetes</taxon>
        <taxon>Micromonosporales</taxon>
        <taxon>Micromonosporaceae</taxon>
        <taxon>Hamadaea</taxon>
    </lineage>
</organism>
<dbReference type="Gene3D" id="3.40.50.720">
    <property type="entry name" value="NAD(P)-binding Rossmann-like Domain"/>
    <property type="match status" value="1"/>
</dbReference>
<proteinExistence type="inferred from homology"/>
<evidence type="ECO:0000256" key="1">
    <source>
        <dbReference type="ARBA" id="ARBA00006484"/>
    </source>
</evidence>
<keyword evidence="3" id="KW-0560">Oxidoreductase</keyword>
<dbReference type="GO" id="GO:0016491">
    <property type="term" value="F:oxidoreductase activity"/>
    <property type="evidence" value="ECO:0007669"/>
    <property type="project" value="UniProtKB-KW"/>
</dbReference>
<evidence type="ECO:0000313" key="3">
    <source>
        <dbReference type="EMBL" id="MFC4133050.1"/>
    </source>
</evidence>
<sequence length="221" mass="23059">MADLVVVTGAQGALGRAVVAELARRTPEVVALDRSKPQQKLAGVHALQVDLTDRRAVHEAWGRIDELGDTRALVNIAGGYFPGSLADVTEEDLAAATEINVATALWTSQAAAPRLAKHGGAIVNVGSRSAVTGLDPVAYSLSKAAVVRLTGLVAEQLKSSRVRVNAVMPALLDTPANRAVIPDRAMAKAVPVEDVAKVIAFLCSEEAWPINGAIIPVYGFA</sequence>
<dbReference type="PRINTS" id="PR00080">
    <property type="entry name" value="SDRFAMILY"/>
</dbReference>
<dbReference type="EMBL" id="JBHSAY010000009">
    <property type="protein sequence ID" value="MFC4133050.1"/>
    <property type="molecule type" value="Genomic_DNA"/>
</dbReference>
<dbReference type="RefSeq" id="WP_253751897.1">
    <property type="nucleotide sequence ID" value="NZ_JAMZDZ010000001.1"/>
</dbReference>
<dbReference type="PANTHER" id="PTHR42760">
    <property type="entry name" value="SHORT-CHAIN DEHYDROGENASES/REDUCTASES FAMILY MEMBER"/>
    <property type="match status" value="1"/>
</dbReference>
<comment type="caution">
    <text evidence="3">The sequence shown here is derived from an EMBL/GenBank/DDBJ whole genome shotgun (WGS) entry which is preliminary data.</text>
</comment>
<reference evidence="4" key="1">
    <citation type="journal article" date="2019" name="Int. J. Syst. Evol. Microbiol.">
        <title>The Global Catalogue of Microorganisms (GCM) 10K type strain sequencing project: providing services to taxonomists for standard genome sequencing and annotation.</title>
        <authorList>
            <consortium name="The Broad Institute Genomics Platform"/>
            <consortium name="The Broad Institute Genome Sequencing Center for Infectious Disease"/>
            <person name="Wu L."/>
            <person name="Ma J."/>
        </authorList>
    </citation>
    <scope>NUCLEOTIDE SEQUENCE [LARGE SCALE GENOMIC DNA]</scope>
    <source>
        <strain evidence="4">CGMCC 4.7289</strain>
    </source>
</reference>
<protein>
    <submittedName>
        <fullName evidence="3">SDR family NAD(P)-dependent oxidoreductase</fullName>
        <ecNumber evidence="3">1.1.1.-</ecNumber>
    </submittedName>
</protein>
<dbReference type="InterPro" id="IPR036291">
    <property type="entry name" value="NAD(P)-bd_dom_sf"/>
</dbReference>
<gene>
    <name evidence="3" type="ORF">ACFOZ4_20755</name>
</gene>
<dbReference type="CDD" id="cd05233">
    <property type="entry name" value="SDR_c"/>
    <property type="match status" value="1"/>
</dbReference>
<dbReference type="Proteomes" id="UP001595816">
    <property type="component" value="Unassembled WGS sequence"/>
</dbReference>
<dbReference type="Pfam" id="PF00106">
    <property type="entry name" value="adh_short"/>
    <property type="match status" value="1"/>
</dbReference>
<dbReference type="InterPro" id="IPR002347">
    <property type="entry name" value="SDR_fam"/>
</dbReference>
<keyword evidence="4" id="KW-1185">Reference proteome</keyword>